<evidence type="ECO:0000313" key="4">
    <source>
        <dbReference type="Proteomes" id="UP000270046"/>
    </source>
</evidence>
<proteinExistence type="predicted"/>
<keyword evidence="3" id="KW-0012">Acyltransferase</keyword>
<keyword evidence="1" id="KW-1133">Transmembrane helix</keyword>
<reference evidence="3 4" key="1">
    <citation type="submission" date="2018-10" db="EMBL/GenBank/DDBJ databases">
        <title>Genome sequencing of Mucilaginibacter sp. HYN0043.</title>
        <authorList>
            <person name="Kim M."/>
            <person name="Yi H."/>
        </authorList>
    </citation>
    <scope>NUCLEOTIDE SEQUENCE [LARGE SCALE GENOMIC DNA]</scope>
    <source>
        <strain evidence="3 4">HYN0043</strain>
    </source>
</reference>
<gene>
    <name evidence="3" type="ORF">HYN43_010995</name>
</gene>
<feature type="transmembrane region" description="Helical" evidence="1">
    <location>
        <begin position="289"/>
        <end position="311"/>
    </location>
</feature>
<feature type="transmembrane region" description="Helical" evidence="1">
    <location>
        <begin position="160"/>
        <end position="178"/>
    </location>
</feature>
<evidence type="ECO:0000313" key="3">
    <source>
        <dbReference type="EMBL" id="AYL95781.1"/>
    </source>
</evidence>
<keyword evidence="3" id="KW-0808">Transferase</keyword>
<feature type="transmembrane region" description="Helical" evidence="1">
    <location>
        <begin position="94"/>
        <end position="116"/>
    </location>
</feature>
<name>A0A494VPK9_9SPHI</name>
<dbReference type="AlphaFoldDB" id="A0A494VPK9"/>
<feature type="transmembrane region" description="Helical" evidence="1">
    <location>
        <begin position="323"/>
        <end position="347"/>
    </location>
</feature>
<dbReference type="Proteomes" id="UP000270046">
    <property type="component" value="Chromosome"/>
</dbReference>
<accession>A0A494VPK9</accession>
<protein>
    <submittedName>
        <fullName evidence="3">Acyltransferase</fullName>
    </submittedName>
</protein>
<feature type="transmembrane region" description="Helical" evidence="1">
    <location>
        <begin position="137"/>
        <end position="154"/>
    </location>
</feature>
<feature type="transmembrane region" description="Helical" evidence="1">
    <location>
        <begin position="50"/>
        <end position="74"/>
    </location>
</feature>
<organism evidence="3 4">
    <name type="scientific">Mucilaginibacter celer</name>
    <dbReference type="NCBI Taxonomy" id="2305508"/>
    <lineage>
        <taxon>Bacteria</taxon>
        <taxon>Pseudomonadati</taxon>
        <taxon>Bacteroidota</taxon>
        <taxon>Sphingobacteriia</taxon>
        <taxon>Sphingobacteriales</taxon>
        <taxon>Sphingobacteriaceae</taxon>
        <taxon>Mucilaginibacter</taxon>
    </lineage>
</organism>
<dbReference type="KEGG" id="muh:HYN43_010995"/>
<dbReference type="PANTHER" id="PTHR37312:SF1">
    <property type="entry name" value="MEMBRANE-BOUND ACYLTRANSFERASE YKRP-RELATED"/>
    <property type="match status" value="1"/>
</dbReference>
<dbReference type="InterPro" id="IPR002656">
    <property type="entry name" value="Acyl_transf_3_dom"/>
</dbReference>
<feature type="domain" description="Acyltransferase 3" evidence="2">
    <location>
        <begin position="16"/>
        <end position="336"/>
    </location>
</feature>
<evidence type="ECO:0000256" key="1">
    <source>
        <dbReference type="SAM" id="Phobius"/>
    </source>
</evidence>
<dbReference type="InterPro" id="IPR052734">
    <property type="entry name" value="Nod_factor_acetyltransferase"/>
</dbReference>
<dbReference type="GO" id="GO:0016747">
    <property type="term" value="F:acyltransferase activity, transferring groups other than amino-acyl groups"/>
    <property type="evidence" value="ECO:0007669"/>
    <property type="project" value="InterPro"/>
</dbReference>
<feature type="transmembrane region" description="Helical" evidence="1">
    <location>
        <begin position="257"/>
        <end position="277"/>
    </location>
</feature>
<dbReference type="EMBL" id="CP032869">
    <property type="protein sequence ID" value="AYL95781.1"/>
    <property type="molecule type" value="Genomic_DNA"/>
</dbReference>
<dbReference type="OrthoDB" id="9809782at2"/>
<dbReference type="RefSeq" id="WP_119409391.1">
    <property type="nucleotide sequence ID" value="NZ_CP032869.1"/>
</dbReference>
<feature type="transmembrane region" description="Helical" evidence="1">
    <location>
        <begin position="190"/>
        <end position="207"/>
    </location>
</feature>
<dbReference type="PANTHER" id="PTHR37312">
    <property type="entry name" value="MEMBRANE-BOUND ACYLTRANSFERASE YKRP-RELATED"/>
    <property type="match status" value="1"/>
</dbReference>
<evidence type="ECO:0000259" key="2">
    <source>
        <dbReference type="Pfam" id="PF01757"/>
    </source>
</evidence>
<keyword evidence="4" id="KW-1185">Reference proteome</keyword>
<feature type="transmembrane region" description="Helical" evidence="1">
    <location>
        <begin position="219"/>
        <end position="236"/>
    </location>
</feature>
<keyword evidence="1" id="KW-0472">Membrane</keyword>
<sequence>MDLFNTQFIKNEKRWLWIDYDKGISIILVAYGHCYEILKDHGLALEQYPFFNYIGVFLYGFRMPLFFIISGLLIVKSLNKKGLQAYIADRSNNILYPLLIWGVIQVSLQIVMNRFTHNGYTPIDYLNLIINPRRTGIFWYLNALYCIGTLYAFLHVKLKVPAVAQFCIGVALYILFPLMYQIKAGLFTDIFEYYIFFALGDLLSKLMLDDKKMQLYTSWKFFVPLLIAFIAIQYYCTPINLQASDFGIRNVEINQHYLFFLQAVIGCALSINCSFFLQKLQVLGFLRIVGYHSLYIYCVQIIVMTVTRTVLMSMLHISNVPLLLVIIWTAGIVLPVFFYNFCLRYGFWWLFSYRKPEKQIAWLKQANILGFNKKNELSAGNKSA</sequence>
<keyword evidence="1" id="KW-0812">Transmembrane</keyword>
<dbReference type="Pfam" id="PF01757">
    <property type="entry name" value="Acyl_transf_3"/>
    <property type="match status" value="1"/>
</dbReference>